<feature type="region of interest" description="Disordered" evidence="1">
    <location>
        <begin position="1"/>
        <end position="33"/>
    </location>
</feature>
<evidence type="ECO:0000313" key="3">
    <source>
        <dbReference type="Proteomes" id="UP000799118"/>
    </source>
</evidence>
<proteinExistence type="predicted"/>
<evidence type="ECO:0000313" key="2">
    <source>
        <dbReference type="EMBL" id="KAE9389676.1"/>
    </source>
</evidence>
<dbReference type="OrthoDB" id="2677917at2759"/>
<feature type="compositionally biased region" description="Basic and acidic residues" evidence="1">
    <location>
        <begin position="24"/>
        <end position="33"/>
    </location>
</feature>
<sequence>MNNLKCKSSGTNQTHKKRQNVIRSNDEASGDKKDLLKQKAPIYAFFNAEPEFEFADDGAVAYLMWKCMHCGEPVQQGMKTKDKGLTGNMSSHARKCWGEEVVTAMKDSTLDKARSAVKKFGKKSQTRLTATLKMFKGSKKMVVQSIIFHVKRPLRKM</sequence>
<gene>
    <name evidence="2" type="ORF">BT96DRAFT_946696</name>
</gene>
<dbReference type="EMBL" id="ML769687">
    <property type="protein sequence ID" value="KAE9389676.1"/>
    <property type="molecule type" value="Genomic_DNA"/>
</dbReference>
<evidence type="ECO:0000256" key="1">
    <source>
        <dbReference type="SAM" id="MobiDB-lite"/>
    </source>
</evidence>
<name>A0A6A4GW29_9AGAR</name>
<dbReference type="AlphaFoldDB" id="A0A6A4GW29"/>
<reference evidence="2" key="1">
    <citation type="journal article" date="2019" name="Environ. Microbiol.">
        <title>Fungal ecological strategies reflected in gene transcription - a case study of two litter decomposers.</title>
        <authorList>
            <person name="Barbi F."/>
            <person name="Kohler A."/>
            <person name="Barry K."/>
            <person name="Baskaran P."/>
            <person name="Daum C."/>
            <person name="Fauchery L."/>
            <person name="Ihrmark K."/>
            <person name="Kuo A."/>
            <person name="LaButti K."/>
            <person name="Lipzen A."/>
            <person name="Morin E."/>
            <person name="Grigoriev I.V."/>
            <person name="Henrissat B."/>
            <person name="Lindahl B."/>
            <person name="Martin F."/>
        </authorList>
    </citation>
    <scope>NUCLEOTIDE SEQUENCE</scope>
    <source>
        <strain evidence="2">JB14</strain>
    </source>
</reference>
<feature type="compositionally biased region" description="Polar residues" evidence="1">
    <location>
        <begin position="1"/>
        <end position="13"/>
    </location>
</feature>
<accession>A0A6A4GW29</accession>
<evidence type="ECO:0008006" key="4">
    <source>
        <dbReference type="Google" id="ProtNLM"/>
    </source>
</evidence>
<protein>
    <recommendedName>
        <fullName evidence="4">BED-type domain-containing protein</fullName>
    </recommendedName>
</protein>
<dbReference type="Proteomes" id="UP000799118">
    <property type="component" value="Unassembled WGS sequence"/>
</dbReference>
<organism evidence="2 3">
    <name type="scientific">Gymnopus androsaceus JB14</name>
    <dbReference type="NCBI Taxonomy" id="1447944"/>
    <lineage>
        <taxon>Eukaryota</taxon>
        <taxon>Fungi</taxon>
        <taxon>Dikarya</taxon>
        <taxon>Basidiomycota</taxon>
        <taxon>Agaricomycotina</taxon>
        <taxon>Agaricomycetes</taxon>
        <taxon>Agaricomycetidae</taxon>
        <taxon>Agaricales</taxon>
        <taxon>Marasmiineae</taxon>
        <taxon>Omphalotaceae</taxon>
        <taxon>Gymnopus</taxon>
    </lineage>
</organism>
<keyword evidence="3" id="KW-1185">Reference proteome</keyword>